<feature type="transmembrane region" description="Helical" evidence="1">
    <location>
        <begin position="63"/>
        <end position="88"/>
    </location>
</feature>
<comment type="caution">
    <text evidence="2">The sequence shown here is derived from an EMBL/GenBank/DDBJ whole genome shotgun (WGS) entry which is preliminary data.</text>
</comment>
<keyword evidence="3" id="KW-1185">Reference proteome</keyword>
<reference evidence="2 3" key="1">
    <citation type="submission" date="2017-10" db="EMBL/GenBank/DDBJ databases">
        <title>Bacillus sp. nov., a halophilic bacterium isolated from a Keqin Lake.</title>
        <authorList>
            <person name="Wang H."/>
        </authorList>
    </citation>
    <scope>NUCLEOTIDE SEQUENCE [LARGE SCALE GENOMIC DNA]</scope>
    <source>
        <strain evidence="2 3">KQ-12</strain>
    </source>
</reference>
<dbReference type="EMBL" id="PDOD01000001">
    <property type="protein sequence ID" value="PYZ94339.1"/>
    <property type="molecule type" value="Genomic_DNA"/>
</dbReference>
<keyword evidence="1" id="KW-1133">Transmembrane helix</keyword>
<dbReference type="OrthoDB" id="2691442at2"/>
<dbReference type="Proteomes" id="UP000248214">
    <property type="component" value="Unassembled WGS sequence"/>
</dbReference>
<feature type="transmembrane region" description="Helical" evidence="1">
    <location>
        <begin position="127"/>
        <end position="148"/>
    </location>
</feature>
<evidence type="ECO:0000313" key="2">
    <source>
        <dbReference type="EMBL" id="PYZ94339.1"/>
    </source>
</evidence>
<proteinExistence type="predicted"/>
<protein>
    <submittedName>
        <fullName evidence="2">Uncharacterized protein</fullName>
    </submittedName>
</protein>
<gene>
    <name evidence="2" type="ORF">CR194_02055</name>
</gene>
<keyword evidence="1" id="KW-0472">Membrane</keyword>
<name>A0A323THU0_9BACI</name>
<sequence>MGNLEQDQKEESVSFQSTVALIGFVGGTLWSFIGYLAYYFSFTKFGPSIILMPWALGDWKHDLLGQWIGILVIGILSIGIAFMYRLIFAKVNQVWPGILFGIALWLIVFGFLHPLFEEMEPILRLDLNSLVTTLSLYIIYGLFIGYSVSYEYHERTVHEGETIQD</sequence>
<evidence type="ECO:0000313" key="3">
    <source>
        <dbReference type="Proteomes" id="UP000248214"/>
    </source>
</evidence>
<dbReference type="InterPro" id="IPR024563">
    <property type="entry name" value="YqhR"/>
</dbReference>
<keyword evidence="1" id="KW-0812">Transmembrane</keyword>
<feature type="transmembrane region" description="Helical" evidence="1">
    <location>
        <begin position="20"/>
        <end position="42"/>
    </location>
</feature>
<dbReference type="Pfam" id="PF11085">
    <property type="entry name" value="YqhR"/>
    <property type="match status" value="1"/>
</dbReference>
<organism evidence="2 3">
    <name type="scientific">Salipaludibacillus keqinensis</name>
    <dbReference type="NCBI Taxonomy" id="2045207"/>
    <lineage>
        <taxon>Bacteria</taxon>
        <taxon>Bacillati</taxon>
        <taxon>Bacillota</taxon>
        <taxon>Bacilli</taxon>
        <taxon>Bacillales</taxon>
        <taxon>Bacillaceae</taxon>
    </lineage>
</organism>
<dbReference type="AlphaFoldDB" id="A0A323THU0"/>
<feature type="transmembrane region" description="Helical" evidence="1">
    <location>
        <begin position="94"/>
        <end position="115"/>
    </location>
</feature>
<accession>A0A323THU0</accession>
<evidence type="ECO:0000256" key="1">
    <source>
        <dbReference type="SAM" id="Phobius"/>
    </source>
</evidence>